<evidence type="ECO:0000313" key="8">
    <source>
        <dbReference type="EMBL" id="KAE9222256.1"/>
    </source>
</evidence>
<organism evidence="2 10">
    <name type="scientific">Phytophthora fragariae</name>
    <dbReference type="NCBI Taxonomy" id="53985"/>
    <lineage>
        <taxon>Eukaryota</taxon>
        <taxon>Sar</taxon>
        <taxon>Stramenopiles</taxon>
        <taxon>Oomycota</taxon>
        <taxon>Peronosporomycetes</taxon>
        <taxon>Peronosporales</taxon>
        <taxon>Peronosporaceae</taxon>
        <taxon>Phytophthora</taxon>
    </lineage>
</organism>
<evidence type="ECO:0000313" key="4">
    <source>
        <dbReference type="EMBL" id="KAE9082933.1"/>
    </source>
</evidence>
<dbReference type="Proteomes" id="UP000429523">
    <property type="component" value="Unassembled WGS sequence"/>
</dbReference>
<evidence type="ECO:0000313" key="3">
    <source>
        <dbReference type="EMBL" id="KAE8971184.1"/>
    </source>
</evidence>
<dbReference type="Proteomes" id="UP000440367">
    <property type="component" value="Unassembled WGS sequence"/>
</dbReference>
<evidence type="ECO:0000313" key="12">
    <source>
        <dbReference type="Proteomes" id="UP000440367"/>
    </source>
</evidence>
<comment type="caution">
    <text evidence="2">The sequence shown here is derived from an EMBL/GenBank/DDBJ whole genome shotgun (WGS) entry which is preliminary data.</text>
</comment>
<evidence type="ECO:0000313" key="16">
    <source>
        <dbReference type="Proteomes" id="UP000476176"/>
    </source>
</evidence>
<keyword evidence="11" id="KW-1185">Reference proteome</keyword>
<dbReference type="PANTHER" id="PTHR37069:SF2">
    <property type="entry name" value="PIGGYBAC TRANSPOSABLE ELEMENT-DERIVED PROTEIN DOMAIN-CONTAINING PROTEIN"/>
    <property type="match status" value="1"/>
</dbReference>
<protein>
    <submittedName>
        <fullName evidence="2">Uncharacterized protein</fullName>
    </submittedName>
</protein>
<dbReference type="AlphaFoldDB" id="A0A6A3DZS4"/>
<evidence type="ECO:0000313" key="2">
    <source>
        <dbReference type="EMBL" id="KAE8924831.1"/>
    </source>
</evidence>
<evidence type="ECO:0000313" key="15">
    <source>
        <dbReference type="Proteomes" id="UP000460718"/>
    </source>
</evidence>
<dbReference type="Proteomes" id="UP000486351">
    <property type="component" value="Unassembled WGS sequence"/>
</dbReference>
<dbReference type="PANTHER" id="PTHR37069">
    <property type="entry name" value="DDE_TNP_1_7 DOMAIN-CONTAINING PROTEIN"/>
    <property type="match status" value="1"/>
</dbReference>
<name>A0A6A3DZS4_9STRA</name>
<dbReference type="Proteomes" id="UP000433483">
    <property type="component" value="Unassembled WGS sequence"/>
</dbReference>
<dbReference type="OrthoDB" id="125227at2759"/>
<evidence type="ECO:0000256" key="1">
    <source>
        <dbReference type="SAM" id="MobiDB-lite"/>
    </source>
</evidence>
<proteinExistence type="predicted"/>
<dbReference type="EMBL" id="QXFY01002756">
    <property type="protein sequence ID" value="KAE9292786.1"/>
    <property type="molecule type" value="Genomic_DNA"/>
</dbReference>
<dbReference type="EMBL" id="QXGC01000791">
    <property type="protein sequence ID" value="KAE9220885.1"/>
    <property type="molecule type" value="Genomic_DNA"/>
</dbReference>
<evidence type="ECO:0000313" key="11">
    <source>
        <dbReference type="Proteomes" id="UP000433483"/>
    </source>
</evidence>
<evidence type="ECO:0000313" key="17">
    <source>
        <dbReference type="Proteomes" id="UP000486351"/>
    </source>
</evidence>
<evidence type="ECO:0000313" key="10">
    <source>
        <dbReference type="Proteomes" id="UP000429523"/>
    </source>
</evidence>
<dbReference type="Proteomes" id="UP000460718">
    <property type="component" value="Unassembled WGS sequence"/>
</dbReference>
<evidence type="ECO:0000313" key="5">
    <source>
        <dbReference type="EMBL" id="KAE9099441.1"/>
    </source>
</evidence>
<dbReference type="EMBL" id="QXFZ01001937">
    <property type="protein sequence ID" value="KAE9082933.1"/>
    <property type="molecule type" value="Genomic_DNA"/>
</dbReference>
<dbReference type="EMBL" id="QXGA01002342">
    <property type="protein sequence ID" value="KAE9099441.1"/>
    <property type="molecule type" value="Genomic_DNA"/>
</dbReference>
<dbReference type="EMBL" id="QXGD01000857">
    <property type="protein sequence ID" value="KAE9222256.1"/>
    <property type="molecule type" value="Genomic_DNA"/>
</dbReference>
<dbReference type="EMBL" id="QXGF01002405">
    <property type="protein sequence ID" value="KAE8924831.1"/>
    <property type="molecule type" value="Genomic_DNA"/>
</dbReference>
<evidence type="ECO:0000313" key="7">
    <source>
        <dbReference type="EMBL" id="KAE9220885.1"/>
    </source>
</evidence>
<dbReference type="EMBL" id="QXFW01003372">
    <property type="protein sequence ID" value="KAE8971184.1"/>
    <property type="molecule type" value="Genomic_DNA"/>
</dbReference>
<evidence type="ECO:0000313" key="9">
    <source>
        <dbReference type="EMBL" id="KAE9292786.1"/>
    </source>
</evidence>
<feature type="region of interest" description="Disordered" evidence="1">
    <location>
        <begin position="1"/>
        <end position="39"/>
    </location>
</feature>
<feature type="compositionally biased region" description="Polar residues" evidence="1">
    <location>
        <begin position="1"/>
        <end position="11"/>
    </location>
</feature>
<reference evidence="10 11" key="1">
    <citation type="submission" date="2018-08" db="EMBL/GenBank/DDBJ databases">
        <title>Genomic investigation of the strawberry pathogen Phytophthora fragariae indicates pathogenicity is determined by transcriptional variation in three key races.</title>
        <authorList>
            <person name="Adams T.M."/>
            <person name="Armitage A.D."/>
            <person name="Sobczyk M.K."/>
            <person name="Bates H.J."/>
            <person name="Dunwell J.M."/>
            <person name="Nellist C.F."/>
            <person name="Harrison R.J."/>
        </authorList>
    </citation>
    <scope>NUCLEOTIDE SEQUENCE [LARGE SCALE GENOMIC DNA]</scope>
    <source>
        <strain evidence="8 12">BC-1</strain>
        <strain evidence="7 16">BC-23</strain>
        <strain evidence="6 11">NOV-27</strain>
        <strain evidence="5 13">NOV-5</strain>
        <strain evidence="4 14">NOV-71</strain>
        <strain evidence="9 17">NOV-77</strain>
        <strain evidence="2 10">NOV-9</strain>
        <strain evidence="3 15">SCRP245</strain>
    </source>
</reference>
<gene>
    <name evidence="8" type="ORF">PF002_g15330</name>
    <name evidence="7" type="ORF">PF004_g13200</name>
    <name evidence="6" type="ORF">PF005_g24119</name>
    <name evidence="5" type="ORF">PF006_g23134</name>
    <name evidence="4" type="ORF">PF007_g22112</name>
    <name evidence="9" type="ORF">PF008_g24973</name>
    <name evidence="2" type="ORF">PF009_g24946</name>
    <name evidence="3" type="ORF">PF011_g26127</name>
</gene>
<evidence type="ECO:0000313" key="14">
    <source>
        <dbReference type="Proteomes" id="UP000441208"/>
    </source>
</evidence>
<dbReference type="Proteomes" id="UP000441208">
    <property type="component" value="Unassembled WGS sequence"/>
</dbReference>
<evidence type="ECO:0000313" key="6">
    <source>
        <dbReference type="EMBL" id="KAE9178331.1"/>
    </source>
</evidence>
<dbReference type="EMBL" id="QXGB01002402">
    <property type="protein sequence ID" value="KAE9178331.1"/>
    <property type="molecule type" value="Genomic_DNA"/>
</dbReference>
<evidence type="ECO:0000313" key="13">
    <source>
        <dbReference type="Proteomes" id="UP000440732"/>
    </source>
</evidence>
<dbReference type="Proteomes" id="UP000476176">
    <property type="component" value="Unassembled WGS sequence"/>
</dbReference>
<dbReference type="Proteomes" id="UP000440732">
    <property type="component" value="Unassembled WGS sequence"/>
</dbReference>
<sequence length="180" mass="19779">MSSPTTKQTYRQDSDSGDVQPKRRRTTRGSATNAQPPIAYDREEFNCAWRLLRRDKSFSKPPRGLLSDQYRYVPPGGDPDGIAGVDYLLGEQALVEEYNNKIGAVNQTRTIVELDAQAGEAVAVVMIVDRGADAATEDCVSSEKDGLSESTSCAVCSSECSKDRTCTSCNKFMHHFCSHE</sequence>
<accession>A0A6A3DZS4</accession>